<reference evidence="1" key="1">
    <citation type="submission" date="2018-05" db="EMBL/GenBank/DDBJ databases">
        <authorList>
            <consortium name="PulseNet: The National Subtyping Network for Foodborne Disease Surveillance"/>
            <person name="Tarr C.L."/>
            <person name="Trees E."/>
            <person name="Katz L.S."/>
            <person name="Carleton-Romer H.A."/>
            <person name="Stroika S."/>
            <person name="Kucerova Z."/>
            <person name="Roache K.F."/>
            <person name="Sabol A.L."/>
            <person name="Besser J."/>
            <person name="Gerner-Smidt P."/>
        </authorList>
    </citation>
    <scope>NUCLEOTIDE SEQUENCE</scope>
    <source>
        <strain evidence="1">PNUSAC000766</strain>
    </source>
</reference>
<evidence type="ECO:0000313" key="1">
    <source>
        <dbReference type="EMBL" id="EAJ8024539.1"/>
    </source>
</evidence>
<dbReference type="GO" id="GO:0016740">
    <property type="term" value="F:transferase activity"/>
    <property type="evidence" value="ECO:0007669"/>
    <property type="project" value="UniProtKB-KW"/>
</dbReference>
<evidence type="ECO:0000313" key="2">
    <source>
        <dbReference type="EMBL" id="ECQ5928403.1"/>
    </source>
</evidence>
<organism evidence="2">
    <name type="scientific">Campylobacter jejuni</name>
    <dbReference type="NCBI Taxonomy" id="197"/>
    <lineage>
        <taxon>Bacteria</taxon>
        <taxon>Pseudomonadati</taxon>
        <taxon>Campylobacterota</taxon>
        <taxon>Epsilonproteobacteria</taxon>
        <taxon>Campylobacterales</taxon>
        <taxon>Campylobacteraceae</taxon>
        <taxon>Campylobacter</taxon>
    </lineage>
</organism>
<dbReference type="RefSeq" id="WP_002899048.1">
    <property type="nucleotide sequence ID" value="NZ_CAXRVD010000015.1"/>
</dbReference>
<gene>
    <name evidence="1" type="ORF">BGG17_04125</name>
    <name evidence="2" type="ORF">FZL57_03725</name>
</gene>
<sequence length="549" mass="64616">MGKIIAARQDGLCSRLGSILNAMYLAKKTQKDFYYFWPDSEEQMKKWEKIKTQNNFRSLECDNEKNIFSKDFIESFSMGTSFQNPGMPYGLKQHHSVFKTTLEELIVKDGDIYISHIPCFNYINGIDKKDYYENMKNLWQQIDFHPRIKNIINKARKIAKQLGNFTAIHIRIADVALNELYKNTGFFVYKFSPLELVFEIIRQKTKDNKIVLFSDDLDGAKVLQRYCFAKKIENIFVVDEFIDNDIQDENDRAFFEIALMGFAEKVYTGDSNFSKFASRVGLGEEATYISQVFSNQQRYDLIIHNSDNNLILKPLQEAYKYLYLYTRGRLIKKPWSELENIAFKALGLDPANSLYKICILECFLRQKHYEKAEAFLADIFRNDFVNFIKDLLNPMMIFKDSFFEILSQVHVKYDKLHLLYLFTLKNDKKLLGAPSRIKNHLAYRLGQIAVTNSKTIGGYFRLPFSLIKEYKQYNQEQKNYQMMIKLNPTLALPKLQDYNDYQEAVKIKKYFSYRLGEAIIQANNTWYSGGYIKLWFKICKLKNKIAKIN</sequence>
<keyword evidence="2" id="KW-0808">Transferase</keyword>
<accession>A0A5Y6RQJ9</accession>
<name>A0A5Y6RQJ9_CAMJU</name>
<dbReference type="EMBL" id="AAKBOZ010000003">
    <property type="protein sequence ID" value="ECQ5928403.1"/>
    <property type="molecule type" value="Genomic_DNA"/>
</dbReference>
<dbReference type="AlphaFoldDB" id="A0A5Y6RQJ9"/>
<protein>
    <submittedName>
        <fullName evidence="2">Sugar transferase</fullName>
    </submittedName>
</protein>
<comment type="caution">
    <text evidence="2">The sequence shown here is derived from an EMBL/GenBank/DDBJ whole genome shotgun (WGS) entry which is preliminary data.</text>
</comment>
<proteinExistence type="predicted"/>
<reference evidence="2" key="2">
    <citation type="submission" date="2019-08" db="EMBL/GenBank/DDBJ databases">
        <authorList>
            <person name="Ashton P.M."/>
            <person name="Dallman T."/>
            <person name="Nair S."/>
            <person name="De Pinna E."/>
            <person name="Peters T."/>
            <person name="Grant K."/>
        </authorList>
    </citation>
    <scope>NUCLEOTIDE SEQUENCE</scope>
    <source>
        <strain evidence="2">279840</strain>
    </source>
</reference>
<dbReference type="EMBL" id="AACAVU010000005">
    <property type="protein sequence ID" value="EAJ8024539.1"/>
    <property type="molecule type" value="Genomic_DNA"/>
</dbReference>